<keyword evidence="3" id="KW-1185">Reference proteome</keyword>
<gene>
    <name evidence="2" type="ORF">HPB48_004043</name>
</gene>
<evidence type="ECO:0000259" key="1">
    <source>
        <dbReference type="Pfam" id="PF08368"/>
    </source>
</evidence>
<dbReference type="InterPro" id="IPR013579">
    <property type="entry name" value="FAST_2"/>
</dbReference>
<dbReference type="OrthoDB" id="443524at2759"/>
<dbReference type="Proteomes" id="UP000821853">
    <property type="component" value="Chromosome 2"/>
</dbReference>
<proteinExistence type="predicted"/>
<accession>A0A9J6FQU9</accession>
<evidence type="ECO:0000313" key="2">
    <source>
        <dbReference type="EMBL" id="KAH9368606.1"/>
    </source>
</evidence>
<evidence type="ECO:0000313" key="3">
    <source>
        <dbReference type="Proteomes" id="UP000821853"/>
    </source>
</evidence>
<sequence length="437" mass="48674">MRFYETEDVLSMLRLTTFFQIPANTALVQAIGQMLKHNINTLTLPQLIFLDAHLRSQKSSSSIIDALKIAVPLVFQAQLPIQLNFTNVADVVRCFKFAYGKELDPALVEKMAVCLLSHIPNLEPEQAATLVITTGMNPSSSALVPCVAELIRGCEQVVVDNLSSYPPKTIRAFLASLVRNSRRSRLLEALVHRSLESPWPLWELSLLLECCLKHEYASPGLSEHIAERVVAEQESVIQDRRVSVVSLTNAVAACPKQTELFREAARVLASCREKLDLLELMGPQVFAGVAANLARLQCFPKELLDRAFDEGFLAKARFKVSKRKWPVMLASLLELEQCARIDLKDYQGPLLPDSVRKEALALVAEESSLLVPLKKSLEVALGGEQFVAAGLWTRHGHFIGEGLHFLKGGHLRCRVIRKIGGSCSTLIMFNKEWCLRQ</sequence>
<protein>
    <recommendedName>
        <fullName evidence="1">FAST kinase-like protein subdomain 2 domain-containing protein</fullName>
    </recommendedName>
</protein>
<comment type="caution">
    <text evidence="2">The sequence shown here is derived from an EMBL/GenBank/DDBJ whole genome shotgun (WGS) entry which is preliminary data.</text>
</comment>
<reference evidence="2 3" key="1">
    <citation type="journal article" date="2020" name="Cell">
        <title>Large-Scale Comparative Analyses of Tick Genomes Elucidate Their Genetic Diversity and Vector Capacities.</title>
        <authorList>
            <consortium name="Tick Genome and Microbiome Consortium (TIGMIC)"/>
            <person name="Jia N."/>
            <person name="Wang J."/>
            <person name="Shi W."/>
            <person name="Du L."/>
            <person name="Sun Y."/>
            <person name="Zhan W."/>
            <person name="Jiang J.F."/>
            <person name="Wang Q."/>
            <person name="Zhang B."/>
            <person name="Ji P."/>
            <person name="Bell-Sakyi L."/>
            <person name="Cui X.M."/>
            <person name="Yuan T.T."/>
            <person name="Jiang B.G."/>
            <person name="Yang W.F."/>
            <person name="Lam T.T."/>
            <person name="Chang Q.C."/>
            <person name="Ding S.J."/>
            <person name="Wang X.J."/>
            <person name="Zhu J.G."/>
            <person name="Ruan X.D."/>
            <person name="Zhao L."/>
            <person name="Wei J.T."/>
            <person name="Ye R.Z."/>
            <person name="Que T.C."/>
            <person name="Du C.H."/>
            <person name="Zhou Y.H."/>
            <person name="Cheng J.X."/>
            <person name="Dai P.F."/>
            <person name="Guo W.B."/>
            <person name="Han X.H."/>
            <person name="Huang E.J."/>
            <person name="Li L.F."/>
            <person name="Wei W."/>
            <person name="Gao Y.C."/>
            <person name="Liu J.Z."/>
            <person name="Shao H.Z."/>
            <person name="Wang X."/>
            <person name="Wang C.C."/>
            <person name="Yang T.C."/>
            <person name="Huo Q.B."/>
            <person name="Li W."/>
            <person name="Chen H.Y."/>
            <person name="Chen S.E."/>
            <person name="Zhou L.G."/>
            <person name="Ni X.B."/>
            <person name="Tian J.H."/>
            <person name="Sheng Y."/>
            <person name="Liu T."/>
            <person name="Pan Y.S."/>
            <person name="Xia L.Y."/>
            <person name="Li J."/>
            <person name="Zhao F."/>
            <person name="Cao W.C."/>
        </authorList>
    </citation>
    <scope>NUCLEOTIDE SEQUENCE [LARGE SCALE GENOMIC DNA]</scope>
    <source>
        <strain evidence="2">HaeL-2018</strain>
    </source>
</reference>
<feature type="domain" description="FAST kinase-like protein subdomain 2" evidence="1">
    <location>
        <begin position="331"/>
        <end position="399"/>
    </location>
</feature>
<dbReference type="Pfam" id="PF08368">
    <property type="entry name" value="FAST_2"/>
    <property type="match status" value="1"/>
</dbReference>
<dbReference type="OMA" id="CLINCTD"/>
<organism evidence="2 3">
    <name type="scientific">Haemaphysalis longicornis</name>
    <name type="common">Bush tick</name>
    <dbReference type="NCBI Taxonomy" id="44386"/>
    <lineage>
        <taxon>Eukaryota</taxon>
        <taxon>Metazoa</taxon>
        <taxon>Ecdysozoa</taxon>
        <taxon>Arthropoda</taxon>
        <taxon>Chelicerata</taxon>
        <taxon>Arachnida</taxon>
        <taxon>Acari</taxon>
        <taxon>Parasitiformes</taxon>
        <taxon>Ixodida</taxon>
        <taxon>Ixodoidea</taxon>
        <taxon>Ixodidae</taxon>
        <taxon>Haemaphysalinae</taxon>
        <taxon>Haemaphysalis</taxon>
    </lineage>
</organism>
<dbReference type="VEuPathDB" id="VectorBase:HLOH_046037"/>
<dbReference type="AlphaFoldDB" id="A0A9J6FQU9"/>
<name>A0A9J6FQU9_HAELO</name>
<dbReference type="EMBL" id="JABSTR010000004">
    <property type="protein sequence ID" value="KAH9368606.1"/>
    <property type="molecule type" value="Genomic_DNA"/>
</dbReference>